<keyword evidence="2" id="KW-1003">Cell membrane</keyword>
<evidence type="ECO:0000313" key="8">
    <source>
        <dbReference type="EMBL" id="MDD9205391.1"/>
    </source>
</evidence>
<feature type="transmembrane region" description="Helical" evidence="7">
    <location>
        <begin position="338"/>
        <end position="354"/>
    </location>
</feature>
<dbReference type="PANTHER" id="PTHR22926:SF3">
    <property type="entry name" value="UNDECAPRENYL-PHOSPHATE ALPHA-N-ACETYLGLUCOSAMINYL 1-PHOSPHATE TRANSFERASE"/>
    <property type="match status" value="1"/>
</dbReference>
<evidence type="ECO:0000256" key="3">
    <source>
        <dbReference type="ARBA" id="ARBA00022679"/>
    </source>
</evidence>
<proteinExistence type="predicted"/>
<dbReference type="Proteomes" id="UP001165561">
    <property type="component" value="Unassembled WGS sequence"/>
</dbReference>
<comment type="subcellular location">
    <subcellularLocation>
        <location evidence="1">Cell membrane</location>
        <topology evidence="1">Multi-pass membrane protein</topology>
    </subcellularLocation>
</comment>
<evidence type="ECO:0000313" key="9">
    <source>
        <dbReference type="Proteomes" id="UP001165561"/>
    </source>
</evidence>
<keyword evidence="5 7" id="KW-1133">Transmembrane helix</keyword>
<keyword evidence="3" id="KW-0808">Transferase</keyword>
<feature type="transmembrane region" description="Helical" evidence="7">
    <location>
        <begin position="259"/>
        <end position="282"/>
    </location>
</feature>
<dbReference type="EMBL" id="JARACI010000463">
    <property type="protein sequence ID" value="MDD9205391.1"/>
    <property type="molecule type" value="Genomic_DNA"/>
</dbReference>
<feature type="transmembrane region" description="Helical" evidence="7">
    <location>
        <begin position="79"/>
        <end position="96"/>
    </location>
</feature>
<dbReference type="CDD" id="cd06853">
    <property type="entry name" value="GT_WecA_like"/>
    <property type="match status" value="1"/>
</dbReference>
<evidence type="ECO:0000256" key="5">
    <source>
        <dbReference type="ARBA" id="ARBA00022989"/>
    </source>
</evidence>
<feature type="transmembrane region" description="Helical" evidence="7">
    <location>
        <begin position="108"/>
        <end position="133"/>
    </location>
</feature>
<keyword evidence="4 7" id="KW-0812">Transmembrane</keyword>
<feature type="transmembrane region" description="Helical" evidence="7">
    <location>
        <begin position="196"/>
        <end position="216"/>
    </location>
</feature>
<evidence type="ECO:0000256" key="4">
    <source>
        <dbReference type="ARBA" id="ARBA00022692"/>
    </source>
</evidence>
<feature type="transmembrane region" description="Helical" evidence="7">
    <location>
        <begin position="48"/>
        <end position="67"/>
    </location>
</feature>
<accession>A0ABT5TWX9</accession>
<name>A0ABT5TWX9_9MICO</name>
<evidence type="ECO:0000256" key="6">
    <source>
        <dbReference type="ARBA" id="ARBA00023136"/>
    </source>
</evidence>
<dbReference type="PANTHER" id="PTHR22926">
    <property type="entry name" value="PHOSPHO-N-ACETYLMURAMOYL-PENTAPEPTIDE-TRANSFERASE"/>
    <property type="match status" value="1"/>
</dbReference>
<organism evidence="8 9">
    <name type="scientific">Georgenia halotolerans</name>
    <dbReference type="NCBI Taxonomy" id="3028317"/>
    <lineage>
        <taxon>Bacteria</taxon>
        <taxon>Bacillati</taxon>
        <taxon>Actinomycetota</taxon>
        <taxon>Actinomycetes</taxon>
        <taxon>Micrococcales</taxon>
        <taxon>Bogoriellaceae</taxon>
        <taxon>Georgenia</taxon>
    </lineage>
</organism>
<feature type="non-terminal residue" evidence="8">
    <location>
        <position position="355"/>
    </location>
</feature>
<protein>
    <submittedName>
        <fullName evidence="8">MraY family glycosyltransferase</fullName>
    </submittedName>
</protein>
<comment type="caution">
    <text evidence="8">The sequence shown here is derived from an EMBL/GenBank/DDBJ whole genome shotgun (WGS) entry which is preliminary data.</text>
</comment>
<gene>
    <name evidence="8" type="ORF">PU560_02780</name>
</gene>
<evidence type="ECO:0000256" key="7">
    <source>
        <dbReference type="SAM" id="Phobius"/>
    </source>
</evidence>
<feature type="transmembrane region" description="Helical" evidence="7">
    <location>
        <begin position="140"/>
        <end position="159"/>
    </location>
</feature>
<dbReference type="Pfam" id="PF00953">
    <property type="entry name" value="Glycos_transf_4"/>
    <property type="match status" value="1"/>
</dbReference>
<keyword evidence="6 7" id="KW-0472">Membrane</keyword>
<evidence type="ECO:0000256" key="2">
    <source>
        <dbReference type="ARBA" id="ARBA00022475"/>
    </source>
</evidence>
<keyword evidence="9" id="KW-1185">Reference proteome</keyword>
<evidence type="ECO:0000256" key="1">
    <source>
        <dbReference type="ARBA" id="ARBA00004651"/>
    </source>
</evidence>
<feature type="transmembrane region" description="Helical" evidence="7">
    <location>
        <begin position="165"/>
        <end position="184"/>
    </location>
</feature>
<dbReference type="InterPro" id="IPR000715">
    <property type="entry name" value="Glycosyl_transferase_4"/>
</dbReference>
<reference evidence="8" key="1">
    <citation type="submission" date="2023-02" db="EMBL/GenBank/DDBJ databases">
        <title>Georgenia sp.10Sc9-8, isolated from a soil sample collected from the Taklamakan desert.</title>
        <authorList>
            <person name="Liu S."/>
        </authorList>
    </citation>
    <scope>NUCLEOTIDE SEQUENCE</scope>
    <source>
        <strain evidence="8">10Sc9-8</strain>
    </source>
</reference>
<sequence>MRTYLLIMLVAAAVTFLMTPLVQRLAQRAGALTPVRERDVHTVPTPRLGGLAMFVGLAVALLVASQVPFLTGAFVETSEAWAILGAAALVTLLGAADDLWDLDWMTKLVGQTLAAGTMAWQGVQLITFPVFGLTIGSSRLSLLATVLVVVVAINAVNFVDGLDGLAAGMMAIGGAGFFVYSYMLTRESSPGDYSSLATTVIAALVGVCLGFLPHNFHPARIFMGDSGAMLLGLTAGAAAIVITGRIDPAVVSDRQVFPAYLPILLPVAVLLLPLLDMTLAVVRRVRAGKSPFHADRMHLHHRLLALGHSHRRAVLIMYVWTAVFAFGAASLIILPTPAVLAGLGVALVLTVLLTT</sequence>